<protein>
    <recommendedName>
        <fullName evidence="12">RRM domain-containing protein</fullName>
    </recommendedName>
</protein>
<dbReference type="EMBL" id="BMAW01046037">
    <property type="protein sequence ID" value="GFS53063.1"/>
    <property type="molecule type" value="Genomic_DNA"/>
</dbReference>
<evidence type="ECO:0000256" key="5">
    <source>
        <dbReference type="ARBA" id="ARBA00022664"/>
    </source>
</evidence>
<evidence type="ECO:0000313" key="14">
    <source>
        <dbReference type="Proteomes" id="UP000887013"/>
    </source>
</evidence>
<dbReference type="AlphaFoldDB" id="A0A8X6MF80"/>
<sequence>MSQGLQVMGTRVYIGHLSLDCRERHLEKFFKGYGKIREILIKNGFGFVEFDDYKDADDAVFELNGKDLLGERVILEIARGPVQRTGSRFGFRRRGSWMDKYGPPTRTEYRLIVENLSSKVSWQDLKDFMRQAGDVTYADAHKQRRNEGVIEFATYADMKNAYHKLNDAELNGRKIHLFEDRPRHRRSRSRSSSRSHSRSHNRYSRSRSRSNQHSRSRSPEHSASHSPHNSRNYSASKSRSCSVSRSHSRSPVKSVSSSPLRELTENS</sequence>
<dbReference type="InterPro" id="IPR000504">
    <property type="entry name" value="RRM_dom"/>
</dbReference>
<dbReference type="InterPro" id="IPR047190">
    <property type="entry name" value="RRM2_SRSF4/6"/>
</dbReference>
<keyword evidence="9" id="KW-0539">Nucleus</keyword>
<evidence type="ECO:0000256" key="1">
    <source>
        <dbReference type="ARBA" id="ARBA00004324"/>
    </source>
</evidence>
<comment type="caution">
    <text evidence="13">The sequence shown here is derived from an EMBL/GenBank/DDBJ whole genome shotgun (WGS) entry which is preliminary data.</text>
</comment>
<evidence type="ECO:0000259" key="12">
    <source>
        <dbReference type="PROSITE" id="PS50102"/>
    </source>
</evidence>
<organism evidence="13 14">
    <name type="scientific">Nephila pilipes</name>
    <name type="common">Giant wood spider</name>
    <name type="synonym">Nephila maculata</name>
    <dbReference type="NCBI Taxonomy" id="299642"/>
    <lineage>
        <taxon>Eukaryota</taxon>
        <taxon>Metazoa</taxon>
        <taxon>Ecdysozoa</taxon>
        <taxon>Arthropoda</taxon>
        <taxon>Chelicerata</taxon>
        <taxon>Arachnida</taxon>
        <taxon>Araneae</taxon>
        <taxon>Araneomorphae</taxon>
        <taxon>Entelegynae</taxon>
        <taxon>Araneoidea</taxon>
        <taxon>Nephilidae</taxon>
        <taxon>Nephila</taxon>
    </lineage>
</organism>
<evidence type="ECO:0000256" key="4">
    <source>
        <dbReference type="ARBA" id="ARBA00022553"/>
    </source>
</evidence>
<dbReference type="InterPro" id="IPR012677">
    <property type="entry name" value="Nucleotide-bd_a/b_plait_sf"/>
</dbReference>
<accession>A0A8X6MF80</accession>
<feature type="domain" description="RRM" evidence="12">
    <location>
        <begin position="10"/>
        <end position="80"/>
    </location>
</feature>
<dbReference type="InterPro" id="IPR050374">
    <property type="entry name" value="RRT5_SRSF_SR"/>
</dbReference>
<dbReference type="SUPFAM" id="SSF54928">
    <property type="entry name" value="RNA-binding domain, RBD"/>
    <property type="match status" value="2"/>
</dbReference>
<name>A0A8X6MF80_NEPPI</name>
<dbReference type="Gene3D" id="3.30.70.330">
    <property type="match status" value="2"/>
</dbReference>
<evidence type="ECO:0000256" key="8">
    <source>
        <dbReference type="ARBA" id="ARBA00023187"/>
    </source>
</evidence>
<evidence type="ECO:0000313" key="13">
    <source>
        <dbReference type="EMBL" id="GFS53063.1"/>
    </source>
</evidence>
<feature type="compositionally biased region" description="Polar residues" evidence="11">
    <location>
        <begin position="224"/>
        <end position="233"/>
    </location>
</feature>
<keyword evidence="14" id="KW-1185">Reference proteome</keyword>
<feature type="compositionally biased region" description="Basic residues" evidence="11">
    <location>
        <begin position="183"/>
        <end position="216"/>
    </location>
</feature>
<dbReference type="Pfam" id="PF00076">
    <property type="entry name" value="RRM_1"/>
    <property type="match status" value="2"/>
</dbReference>
<keyword evidence="5" id="KW-0507">mRNA processing</keyword>
<proteinExistence type="inferred from homology"/>
<feature type="region of interest" description="Disordered" evidence="11">
    <location>
        <begin position="176"/>
        <end position="267"/>
    </location>
</feature>
<comment type="similarity">
    <text evidence="2">Belongs to the splicing factor SR family.</text>
</comment>
<dbReference type="PANTHER" id="PTHR23003:SF51">
    <property type="entry name" value="SERINE-ARGININE PROTEIN 55"/>
    <property type="match status" value="1"/>
</dbReference>
<dbReference type="GO" id="GO:0016607">
    <property type="term" value="C:nuclear speck"/>
    <property type="evidence" value="ECO:0007669"/>
    <property type="project" value="UniProtKB-SubCell"/>
</dbReference>
<evidence type="ECO:0000256" key="6">
    <source>
        <dbReference type="ARBA" id="ARBA00022737"/>
    </source>
</evidence>
<evidence type="ECO:0000256" key="2">
    <source>
        <dbReference type="ARBA" id="ARBA00010269"/>
    </source>
</evidence>
<keyword evidence="4" id="KW-0597">Phosphoprotein</keyword>
<dbReference type="FunFam" id="3.30.70.330:FF:000420">
    <property type="entry name" value="serine-arginine protein 55 isoform X1"/>
    <property type="match status" value="1"/>
</dbReference>
<dbReference type="CDD" id="cd12600">
    <property type="entry name" value="RRM2_SRSF4_like"/>
    <property type="match status" value="1"/>
</dbReference>
<evidence type="ECO:0000256" key="11">
    <source>
        <dbReference type="SAM" id="MobiDB-lite"/>
    </source>
</evidence>
<dbReference type="Proteomes" id="UP000887013">
    <property type="component" value="Unassembled WGS sequence"/>
</dbReference>
<evidence type="ECO:0000256" key="10">
    <source>
        <dbReference type="PROSITE-ProRule" id="PRU00176"/>
    </source>
</evidence>
<keyword evidence="7 10" id="KW-0694">RNA-binding</keyword>
<feature type="compositionally biased region" description="Low complexity" evidence="11">
    <location>
        <begin position="234"/>
        <end position="258"/>
    </location>
</feature>
<keyword evidence="6" id="KW-0677">Repeat</keyword>
<dbReference type="GO" id="GO:0006397">
    <property type="term" value="P:mRNA processing"/>
    <property type="evidence" value="ECO:0007669"/>
    <property type="project" value="UniProtKB-KW"/>
</dbReference>
<dbReference type="OrthoDB" id="1099063at2759"/>
<dbReference type="InterPro" id="IPR035979">
    <property type="entry name" value="RBD_domain_sf"/>
</dbReference>
<dbReference type="PANTHER" id="PTHR23003">
    <property type="entry name" value="RNA RECOGNITION MOTIF RRM DOMAIN CONTAINING PROTEIN"/>
    <property type="match status" value="1"/>
</dbReference>
<dbReference type="PROSITE" id="PS50102">
    <property type="entry name" value="RRM"/>
    <property type="match status" value="2"/>
</dbReference>
<evidence type="ECO:0000256" key="9">
    <source>
        <dbReference type="ARBA" id="ARBA00023242"/>
    </source>
</evidence>
<evidence type="ECO:0000256" key="7">
    <source>
        <dbReference type="ARBA" id="ARBA00022884"/>
    </source>
</evidence>
<dbReference type="FunFam" id="3.30.70.330:FF:000028">
    <property type="entry name" value="Putative serine/arginine-rich splicing factor 4"/>
    <property type="match status" value="1"/>
</dbReference>
<dbReference type="GO" id="GO:0005737">
    <property type="term" value="C:cytoplasm"/>
    <property type="evidence" value="ECO:0007669"/>
    <property type="project" value="TreeGrafter"/>
</dbReference>
<gene>
    <name evidence="13" type="primary">SRSF4</name>
    <name evidence="13" type="ORF">NPIL_78011</name>
</gene>
<dbReference type="GO" id="GO:0003729">
    <property type="term" value="F:mRNA binding"/>
    <property type="evidence" value="ECO:0007669"/>
    <property type="project" value="TreeGrafter"/>
</dbReference>
<comment type="subcellular location">
    <subcellularLocation>
        <location evidence="1">Nucleus speckle</location>
    </subcellularLocation>
</comment>
<evidence type="ECO:0000256" key="3">
    <source>
        <dbReference type="ARBA" id="ARBA00022491"/>
    </source>
</evidence>
<dbReference type="CDD" id="cd12337">
    <property type="entry name" value="RRM1_SRSF4_like"/>
    <property type="match status" value="1"/>
</dbReference>
<reference evidence="13" key="1">
    <citation type="submission" date="2020-08" db="EMBL/GenBank/DDBJ databases">
        <title>Multicomponent nature underlies the extraordinary mechanical properties of spider dragline silk.</title>
        <authorList>
            <person name="Kono N."/>
            <person name="Nakamura H."/>
            <person name="Mori M."/>
            <person name="Yoshida Y."/>
            <person name="Ohtoshi R."/>
            <person name="Malay A.D."/>
            <person name="Moran D.A.P."/>
            <person name="Tomita M."/>
            <person name="Numata K."/>
            <person name="Arakawa K."/>
        </authorList>
    </citation>
    <scope>NUCLEOTIDE SEQUENCE</scope>
</reference>
<keyword evidence="3" id="KW-0678">Repressor</keyword>
<dbReference type="GO" id="GO:0008380">
    <property type="term" value="P:RNA splicing"/>
    <property type="evidence" value="ECO:0007669"/>
    <property type="project" value="UniProtKB-KW"/>
</dbReference>
<keyword evidence="8" id="KW-0508">mRNA splicing</keyword>
<dbReference type="SMART" id="SM00360">
    <property type="entry name" value="RRM"/>
    <property type="match status" value="2"/>
</dbReference>
<feature type="domain" description="RRM" evidence="12">
    <location>
        <begin position="109"/>
        <end position="182"/>
    </location>
</feature>